<organism evidence="1 2">
    <name type="scientific">Mycobacterium paraffinicum</name>
    <dbReference type="NCBI Taxonomy" id="53378"/>
    <lineage>
        <taxon>Bacteria</taxon>
        <taxon>Bacillati</taxon>
        <taxon>Actinomycetota</taxon>
        <taxon>Actinomycetes</taxon>
        <taxon>Mycobacteriales</taxon>
        <taxon>Mycobacteriaceae</taxon>
        <taxon>Mycobacterium</taxon>
    </lineage>
</organism>
<accession>A0A1Q4I2K3</accession>
<dbReference type="RefSeq" id="WP_073870529.1">
    <property type="nucleotide sequence ID" value="NZ_MPNT01000001.1"/>
</dbReference>
<evidence type="ECO:0000313" key="1">
    <source>
        <dbReference type="EMBL" id="OJZ76173.1"/>
    </source>
</evidence>
<dbReference type="PANTHER" id="PTHR39456">
    <property type="entry name" value="METAL-DEPENDENT HYDROLASE"/>
    <property type="match status" value="1"/>
</dbReference>
<comment type="caution">
    <text evidence="1">The sequence shown here is derived from an EMBL/GenBank/DDBJ whole genome shotgun (WGS) entry which is preliminary data.</text>
</comment>
<dbReference type="Pfam" id="PF10118">
    <property type="entry name" value="Metal_hydrol"/>
    <property type="match status" value="1"/>
</dbReference>
<sequence>MTKVVLRSLPFAFDASVPFQWQPENPNFGVFCNSFTFFAVPFERYIVAVVRELSKRIDDDEVAAEADVFLKQEAQHASAHRKHMIALIEQYPGLDQVYRETNRMFDELRAAHPLEYHLAYIANIEATFTPLMTVFLDNRDSLFAGGDRRVASLMMWHFVEEIEHRSSALILSRYLTPSPWYRVKRLKSIFDHVNQVMMAIVQGFDHHVPLADRGGVTAVAALTSGLFAGELKRRLPFVPTSVGAEGVPSVFHAVPARSIAKMMWKLALSQTPKHDPATHPLPDWVQLWMEEYERGTDMTAFFGAPPAPSPSINR</sequence>
<evidence type="ECO:0008006" key="3">
    <source>
        <dbReference type="Google" id="ProtNLM"/>
    </source>
</evidence>
<dbReference type="InterPro" id="IPR016516">
    <property type="entry name" value="UCP07580"/>
</dbReference>
<protein>
    <recommendedName>
        <fullName evidence="3">Metal-dependent hydrolase</fullName>
    </recommendedName>
</protein>
<dbReference type="EMBL" id="MPNT01000001">
    <property type="protein sequence ID" value="OJZ76173.1"/>
    <property type="molecule type" value="Genomic_DNA"/>
</dbReference>
<evidence type="ECO:0000313" key="2">
    <source>
        <dbReference type="Proteomes" id="UP000186438"/>
    </source>
</evidence>
<proteinExistence type="predicted"/>
<dbReference type="STRING" id="53378.BRW65_01735"/>
<dbReference type="OrthoDB" id="4762955at2"/>
<reference evidence="1 2" key="1">
    <citation type="submission" date="2016-11" db="EMBL/GenBank/DDBJ databases">
        <title>Genome sequences of unsequenced Mycobacteria.</title>
        <authorList>
            <person name="Greninger A.L."/>
            <person name="Fang F."/>
            <person name="Jerome K.R."/>
        </authorList>
    </citation>
    <scope>NUCLEOTIDE SEQUENCE [LARGE SCALE GENOMIC DNA]</scope>
    <source>
        <strain evidence="1 2">M11</strain>
    </source>
</reference>
<dbReference type="Proteomes" id="UP000186438">
    <property type="component" value="Unassembled WGS sequence"/>
</dbReference>
<name>A0A1Q4I2K3_9MYCO</name>
<dbReference type="AlphaFoldDB" id="A0A1Q4I2K3"/>
<dbReference type="PANTHER" id="PTHR39456:SF1">
    <property type="entry name" value="METAL-DEPENDENT HYDROLASE"/>
    <property type="match status" value="1"/>
</dbReference>
<keyword evidence="2" id="KW-1185">Reference proteome</keyword>
<gene>
    <name evidence="1" type="ORF">BRW65_01735</name>
</gene>